<evidence type="ECO:0000256" key="3">
    <source>
        <dbReference type="ARBA" id="ARBA00013236"/>
    </source>
</evidence>
<dbReference type="AlphaFoldDB" id="A0A3A3YZI7"/>
<proteinExistence type="inferred from homology"/>
<evidence type="ECO:0000259" key="11">
    <source>
        <dbReference type="Pfam" id="PF17767"/>
    </source>
</evidence>
<dbReference type="Pfam" id="PF17767">
    <property type="entry name" value="NAPRTase_N"/>
    <property type="match status" value="1"/>
</dbReference>
<dbReference type="GO" id="GO:0034355">
    <property type="term" value="P:NAD+ biosynthetic process via the salvage pathway"/>
    <property type="evidence" value="ECO:0007669"/>
    <property type="project" value="UniProtKB-ARBA"/>
</dbReference>
<comment type="caution">
    <text evidence="12">The sequence shown here is derived from an EMBL/GenBank/DDBJ whole genome shotgun (WGS) entry which is preliminary data.</text>
</comment>
<evidence type="ECO:0000256" key="9">
    <source>
        <dbReference type="RuleBase" id="RU365100"/>
    </source>
</evidence>
<comment type="function">
    <text evidence="9">Catalyzes the first step in the biosynthesis of NAD from nicotinic acid, the ATP-dependent synthesis of beta-nicotinate D-ribonucleotide from nicotinate and 5-phospho-D-ribose 1-phosphate.</text>
</comment>
<dbReference type="Gene3D" id="3.20.20.70">
    <property type="entry name" value="Aldolase class I"/>
    <property type="match status" value="1"/>
</dbReference>
<keyword evidence="7 9" id="KW-0808">Transferase</keyword>
<keyword evidence="6 9" id="KW-0662">Pyridine nucleotide biosynthesis</keyword>
<evidence type="ECO:0000313" key="12">
    <source>
        <dbReference type="EMBL" id="RJK97161.1"/>
    </source>
</evidence>
<feature type="region of interest" description="Disordered" evidence="10">
    <location>
        <begin position="405"/>
        <end position="437"/>
    </location>
</feature>
<dbReference type="PIRSF" id="PIRSF000484">
    <property type="entry name" value="NAPRT"/>
    <property type="match status" value="1"/>
</dbReference>
<dbReference type="SUPFAM" id="SSF54675">
    <property type="entry name" value="Nicotinate/Quinolinate PRTase N-terminal domain-like"/>
    <property type="match status" value="1"/>
</dbReference>
<dbReference type="Gene3D" id="3.20.140.10">
    <property type="entry name" value="nicotinate phosphoribosyltransferase"/>
    <property type="match status" value="1"/>
</dbReference>
<evidence type="ECO:0000256" key="6">
    <source>
        <dbReference type="ARBA" id="ARBA00022642"/>
    </source>
</evidence>
<accession>A0A3A3YZI7</accession>
<dbReference type="InterPro" id="IPR040727">
    <property type="entry name" value="NAPRTase_N"/>
</dbReference>
<keyword evidence="13" id="KW-1185">Reference proteome</keyword>
<dbReference type="PANTHER" id="PTHR11098:SF8">
    <property type="entry name" value="NICOTINATE PHOSPHORIBOSYLTRANSFERASE PNCB1"/>
    <property type="match status" value="1"/>
</dbReference>
<dbReference type="NCBIfam" id="NF006698">
    <property type="entry name" value="PRK09243.1-5"/>
    <property type="match status" value="1"/>
</dbReference>
<dbReference type="NCBIfam" id="NF009131">
    <property type="entry name" value="PRK12484.1"/>
    <property type="match status" value="1"/>
</dbReference>
<dbReference type="NCBIfam" id="TIGR01513">
    <property type="entry name" value="NAPRTase_put"/>
    <property type="match status" value="1"/>
</dbReference>
<dbReference type="SUPFAM" id="SSF51690">
    <property type="entry name" value="Nicotinate/Quinolinate PRTase C-terminal domain-like"/>
    <property type="match status" value="1"/>
</dbReference>
<feature type="compositionally biased region" description="Basic and acidic residues" evidence="10">
    <location>
        <begin position="405"/>
        <end position="418"/>
    </location>
</feature>
<evidence type="ECO:0000256" key="8">
    <source>
        <dbReference type="ARBA" id="ARBA00048668"/>
    </source>
</evidence>
<dbReference type="InterPro" id="IPR036068">
    <property type="entry name" value="Nicotinate_pribotase-like_C"/>
</dbReference>
<dbReference type="GO" id="GO:0047280">
    <property type="term" value="F:nicotinamide phosphoribosyltransferase activity"/>
    <property type="evidence" value="ECO:0007669"/>
    <property type="project" value="UniProtKB-ARBA"/>
</dbReference>
<keyword evidence="12" id="KW-0328">Glycosyltransferase</keyword>
<evidence type="ECO:0000256" key="10">
    <source>
        <dbReference type="SAM" id="MobiDB-lite"/>
    </source>
</evidence>
<dbReference type="EC" id="6.3.4.21" evidence="3 9"/>
<comment type="pathway">
    <text evidence="1 9">Cofactor biosynthesis; NAD(+) biosynthesis; nicotinate D-ribonucleotide from nicotinate: step 1/1.</text>
</comment>
<sequence>MTASPALLTDHYELTMLQAALRAGTAHRRSVFEVFARRLPPGRRYGVVAGTGRLLEAVARFRFGPDELAQLERAGIDRETRDWLADYRFSGDVWGYAEGECFFPGSPVLVVEAPFAEAVLLETLVLSVLNHDSAVASAASRMTCASSGRPCIEMGSRRTHEEAAVAAARAAYVVGFAATSNLEAGRRHGIPTTGTSAHAFTLLHDTEREAFAAQVAALGTGTTLLVDTYDTLRGVRTAVEVAGPGLGAVRLDSGDLAILAHEVRAELDRLGATGTRIVVTSDLDEYAIAALAAAPVDGYGVGTRLVTGSGAPTAGMVYKLVARATSDDPAAPLVPVAKRSAGKPSVGGRKHAARRYDAAGTAVAELVTPSAVAGDGVRDLLVPLVRGGEVLAREDLEAARAVHRRSLGELPREAKQLSEGDAALPTLSSPDQPLPEG</sequence>
<dbReference type="OrthoDB" id="9770610at2"/>
<comment type="PTM">
    <text evidence="9">Transiently phosphorylated on a His residue during the reaction cycle. Phosphorylation strongly increases the affinity for substrates and increases the rate of nicotinate D-ribonucleotide production. Dephosphorylation regenerates the low-affinity form of the enzyme, leading to product release.</text>
</comment>
<dbReference type="InterPro" id="IPR007229">
    <property type="entry name" value="Nic_PRibTrfase-Fam"/>
</dbReference>
<evidence type="ECO:0000313" key="13">
    <source>
        <dbReference type="Proteomes" id="UP000265614"/>
    </source>
</evidence>
<feature type="domain" description="Nicotinate phosphoribosyltransferase N-terminal" evidence="11">
    <location>
        <begin position="7"/>
        <end position="130"/>
    </location>
</feature>
<dbReference type="InterPro" id="IPR006405">
    <property type="entry name" value="Nic_PRibTrfase_pncB"/>
</dbReference>
<dbReference type="GO" id="GO:0004516">
    <property type="term" value="F:nicotinate phosphoribosyltransferase activity"/>
    <property type="evidence" value="ECO:0007669"/>
    <property type="project" value="UniProtKB-UniRule"/>
</dbReference>
<evidence type="ECO:0000256" key="4">
    <source>
        <dbReference type="ARBA" id="ARBA00022553"/>
    </source>
</evidence>
<keyword evidence="4" id="KW-0597">Phosphoprotein</keyword>
<gene>
    <name evidence="12" type="ORF">D5H78_08175</name>
</gene>
<dbReference type="GO" id="GO:0005829">
    <property type="term" value="C:cytosol"/>
    <property type="evidence" value="ECO:0007669"/>
    <property type="project" value="TreeGrafter"/>
</dbReference>
<reference evidence="12 13" key="1">
    <citation type="submission" date="2018-09" db="EMBL/GenBank/DDBJ databases">
        <title>YIM 75000 draft genome.</title>
        <authorList>
            <person name="Tang S."/>
            <person name="Feng Y."/>
        </authorList>
    </citation>
    <scope>NUCLEOTIDE SEQUENCE [LARGE SCALE GENOMIC DNA]</scope>
    <source>
        <strain evidence="12 13">YIM 75000</strain>
    </source>
</reference>
<dbReference type="Proteomes" id="UP000265614">
    <property type="component" value="Unassembled WGS sequence"/>
</dbReference>
<comment type="similarity">
    <text evidence="2 9">Belongs to the NAPRTase family.</text>
</comment>
<protein>
    <recommendedName>
        <fullName evidence="3 9">Nicotinate phosphoribosyltransferase</fullName>
        <ecNumber evidence="3 9">6.3.4.21</ecNumber>
    </recommendedName>
</protein>
<comment type="catalytic activity">
    <reaction evidence="8 9">
        <text>5-phospho-alpha-D-ribose 1-diphosphate + nicotinate + ATP + H2O = nicotinate beta-D-ribonucleotide + ADP + phosphate + diphosphate</text>
        <dbReference type="Rhea" id="RHEA:36163"/>
        <dbReference type="ChEBI" id="CHEBI:15377"/>
        <dbReference type="ChEBI" id="CHEBI:30616"/>
        <dbReference type="ChEBI" id="CHEBI:32544"/>
        <dbReference type="ChEBI" id="CHEBI:33019"/>
        <dbReference type="ChEBI" id="CHEBI:43474"/>
        <dbReference type="ChEBI" id="CHEBI:57502"/>
        <dbReference type="ChEBI" id="CHEBI:58017"/>
        <dbReference type="ChEBI" id="CHEBI:456216"/>
        <dbReference type="EC" id="6.3.4.21"/>
    </reaction>
</comment>
<evidence type="ECO:0000256" key="2">
    <source>
        <dbReference type="ARBA" id="ARBA00010897"/>
    </source>
</evidence>
<organism evidence="12 13">
    <name type="scientific">Vallicoccus soli</name>
    <dbReference type="NCBI Taxonomy" id="2339232"/>
    <lineage>
        <taxon>Bacteria</taxon>
        <taxon>Bacillati</taxon>
        <taxon>Actinomycetota</taxon>
        <taxon>Actinomycetes</taxon>
        <taxon>Motilibacterales</taxon>
        <taxon>Vallicoccaceae</taxon>
        <taxon>Vallicoccus</taxon>
    </lineage>
</organism>
<evidence type="ECO:0000256" key="1">
    <source>
        <dbReference type="ARBA" id="ARBA00004952"/>
    </source>
</evidence>
<dbReference type="UniPathway" id="UPA00253">
    <property type="reaction ID" value="UER00457"/>
</dbReference>
<keyword evidence="5 9" id="KW-0436">Ligase</keyword>
<dbReference type="EMBL" id="QZEZ01000002">
    <property type="protein sequence ID" value="RJK97161.1"/>
    <property type="molecule type" value="Genomic_DNA"/>
</dbReference>
<name>A0A3A3YZI7_9ACTN</name>
<dbReference type="PANTHER" id="PTHR11098">
    <property type="entry name" value="NICOTINATE PHOSPHORIBOSYLTRANSFERASE"/>
    <property type="match status" value="1"/>
</dbReference>
<dbReference type="FunFam" id="3.20.20.70:FF:000076">
    <property type="entry name" value="Nicotinate phosphoribosyltransferase"/>
    <property type="match status" value="1"/>
</dbReference>
<evidence type="ECO:0000256" key="5">
    <source>
        <dbReference type="ARBA" id="ARBA00022598"/>
    </source>
</evidence>
<dbReference type="InterPro" id="IPR013785">
    <property type="entry name" value="Aldolase_TIM"/>
</dbReference>
<evidence type="ECO:0000256" key="7">
    <source>
        <dbReference type="ARBA" id="ARBA00022679"/>
    </source>
</evidence>